<feature type="compositionally biased region" description="Basic and acidic residues" evidence="1">
    <location>
        <begin position="65"/>
        <end position="79"/>
    </location>
</feature>
<proteinExistence type="predicted"/>
<gene>
    <name evidence="3" type="ORF">Scep_013544</name>
</gene>
<evidence type="ECO:0000259" key="2">
    <source>
        <dbReference type="Pfam" id="PF06972"/>
    </source>
</evidence>
<evidence type="ECO:0000256" key="1">
    <source>
        <dbReference type="SAM" id="MobiDB-lite"/>
    </source>
</evidence>
<organism evidence="3 4">
    <name type="scientific">Stephania cephalantha</name>
    <dbReference type="NCBI Taxonomy" id="152367"/>
    <lineage>
        <taxon>Eukaryota</taxon>
        <taxon>Viridiplantae</taxon>
        <taxon>Streptophyta</taxon>
        <taxon>Embryophyta</taxon>
        <taxon>Tracheophyta</taxon>
        <taxon>Spermatophyta</taxon>
        <taxon>Magnoliopsida</taxon>
        <taxon>Ranunculales</taxon>
        <taxon>Menispermaceae</taxon>
        <taxon>Menispermoideae</taxon>
        <taxon>Cissampelideae</taxon>
        <taxon>Stephania</taxon>
    </lineage>
</organism>
<feature type="region of interest" description="Disordered" evidence="1">
    <location>
        <begin position="476"/>
        <end position="546"/>
    </location>
</feature>
<dbReference type="PANTHER" id="PTHR46775:SF1">
    <property type="entry name" value="FLOCCULATION PROTEIN (DUF1296)"/>
    <property type="match status" value="1"/>
</dbReference>
<feature type="region of interest" description="Disordered" evidence="1">
    <location>
        <begin position="372"/>
        <end position="403"/>
    </location>
</feature>
<evidence type="ECO:0000313" key="3">
    <source>
        <dbReference type="EMBL" id="KAK9134016.1"/>
    </source>
</evidence>
<keyword evidence="4" id="KW-1185">Reference proteome</keyword>
<feature type="domain" description="GBF-interacting protein 1 N-terminal" evidence="2">
    <location>
        <begin position="8"/>
        <end position="67"/>
    </location>
</feature>
<sequence length="920" mass="96950">MSSSRVSIPNSVRKTIHNIREIAGNHSDEEIYAMLKDCSMDPNETAHKLLLQDTFHEVKRKRDKRKEQLNIKDSTDSKWRSSTQGRGGRGGRGNQSSRSGANDAGGGKIVGAGKENGVNQVMERGVTGSVMPVPQEIGSKATTPLSCSITAMTDGPINVTHGSSTIPCVPESLTGTVINPIKDPSAIDMNNLENEPIPLPHLNAKTSSPIVGIKQGRSMSNSDNLASPVSVLGVYSSSSDPVLVPSLDSWVPGTVGTIKREVGSQRAAVESNTVAPAENKSASNQDFTNHVQTGKASSEVVTGSSSTNEKTISEVEVALVQVKVPSKSHGVERSQMADTSLVSFASVHGGNINNRSLSNYGGRTQQLVGAQKVGPNKEWKPKSTNPNSTPFGPVATSDTPPGAVEASTVSLPASTVSASEKGTSELQKKLEVLQFSENQHVIIPNHLQVPEAERSGLSFGSFGSFDASFVVSTTNAGSIDTDKSSTPASETSQIEESAEEPYSSSQNASPTIQEGDYSDRPLSPSNVQENVPSVEADGPTDSGPDYEQTKLELMLPVGGPQYSVVHTAPNYPFGLMPPILGAQFASFESSEPQARDVSRLSSFVVQPPFDPASSYFPQFYRPSTEGDGRFSPFLAPASAAKYNGNVAVLSPQSGQAPQEGGNSLVISTAGPTPLATQAPGVMQSSIAATQQSIPVFHQPAGVHLPHYPPNFLPYSQYFSPLYGPPVHHFLSNTAFPQQPPSGSIYPPPTAAAATGIKYPISQYKPGNTGSSTHVAMPTGYATYGSSPAGFSPSPAVTTGNSTGNEDLSASQYKDNNVYISGQQSEGSTVWVPSREISAFQTSSFYNLSPQGQHVAFAPAQPAHGAFAGIYHHPAQTVAAATVNPLLQQSQTMAGAVEMVGPQSGVYQQPQRAQINWNSNF</sequence>
<dbReference type="InterPro" id="IPR044277">
    <property type="entry name" value="GIP1"/>
</dbReference>
<accession>A0AAP0JHA3</accession>
<dbReference type="AlphaFoldDB" id="A0AAP0JHA3"/>
<feature type="compositionally biased region" description="Polar residues" evidence="1">
    <location>
        <begin position="476"/>
        <end position="495"/>
    </location>
</feature>
<dbReference type="PANTHER" id="PTHR46775">
    <property type="entry name" value="FLOCCULATION PROTEIN (DUF1296)"/>
    <property type="match status" value="1"/>
</dbReference>
<dbReference type="InterPro" id="IPR009060">
    <property type="entry name" value="UBA-like_sf"/>
</dbReference>
<evidence type="ECO:0000313" key="4">
    <source>
        <dbReference type="Proteomes" id="UP001419268"/>
    </source>
</evidence>
<comment type="caution">
    <text evidence="3">The sequence shown here is derived from an EMBL/GenBank/DDBJ whole genome shotgun (WGS) entry which is preliminary data.</text>
</comment>
<dbReference type="GO" id="GO:0051082">
    <property type="term" value="F:unfolded protein binding"/>
    <property type="evidence" value="ECO:0007669"/>
    <property type="project" value="TreeGrafter"/>
</dbReference>
<dbReference type="Proteomes" id="UP001419268">
    <property type="component" value="Unassembled WGS sequence"/>
</dbReference>
<dbReference type="EMBL" id="JBBNAG010000005">
    <property type="protein sequence ID" value="KAK9134016.1"/>
    <property type="molecule type" value="Genomic_DNA"/>
</dbReference>
<dbReference type="SUPFAM" id="SSF46934">
    <property type="entry name" value="UBA-like"/>
    <property type="match status" value="1"/>
</dbReference>
<feature type="region of interest" description="Disordered" evidence="1">
    <location>
        <begin position="59"/>
        <end position="116"/>
    </location>
</feature>
<name>A0AAP0JHA3_9MAGN</name>
<feature type="compositionally biased region" description="Polar residues" evidence="1">
    <location>
        <begin position="502"/>
        <end position="512"/>
    </location>
</feature>
<dbReference type="Pfam" id="PF06972">
    <property type="entry name" value="GIP1_N"/>
    <property type="match status" value="1"/>
</dbReference>
<dbReference type="InterPro" id="IPR009719">
    <property type="entry name" value="GIP1_N"/>
</dbReference>
<protein>
    <recommendedName>
        <fullName evidence="2">GBF-interacting protein 1 N-terminal domain-containing protein</fullName>
    </recommendedName>
</protein>
<reference evidence="3 4" key="1">
    <citation type="submission" date="2024-01" db="EMBL/GenBank/DDBJ databases">
        <title>Genome assemblies of Stephania.</title>
        <authorList>
            <person name="Yang L."/>
        </authorList>
    </citation>
    <scope>NUCLEOTIDE SEQUENCE [LARGE SCALE GENOMIC DNA]</scope>
    <source>
        <strain evidence="3">JXDWG</strain>
        <tissue evidence="3">Leaf</tissue>
    </source>
</reference>